<evidence type="ECO:0000256" key="2">
    <source>
        <dbReference type="SAM" id="MobiDB-lite"/>
    </source>
</evidence>
<evidence type="ECO:0000313" key="4">
    <source>
        <dbReference type="EMBL" id="ANW96749.1"/>
    </source>
</evidence>
<feature type="coiled-coil region" evidence="1">
    <location>
        <begin position="114"/>
        <end position="159"/>
    </location>
</feature>
<evidence type="ECO:0000256" key="3">
    <source>
        <dbReference type="SAM" id="Phobius"/>
    </source>
</evidence>
<dbReference type="KEGG" id="wfu:AXE80_10885"/>
<evidence type="ECO:0000313" key="5">
    <source>
        <dbReference type="Proteomes" id="UP000092967"/>
    </source>
</evidence>
<proteinExistence type="predicted"/>
<keyword evidence="3" id="KW-0472">Membrane</keyword>
<gene>
    <name evidence="4" type="ORF">AXE80_10885</name>
</gene>
<reference evidence="4 5" key="1">
    <citation type="submission" date="2016-02" db="EMBL/GenBank/DDBJ databases">
        <authorList>
            <person name="Wen L."/>
            <person name="He K."/>
            <person name="Yang H."/>
        </authorList>
    </citation>
    <scope>NUCLEOTIDE SEQUENCE [LARGE SCALE GENOMIC DNA]</scope>
    <source>
        <strain evidence="4 5">CZ1127</strain>
    </source>
</reference>
<keyword evidence="1" id="KW-0175">Coiled coil</keyword>
<dbReference type="PROSITE" id="PS51257">
    <property type="entry name" value="PROKAR_LIPOPROTEIN"/>
    <property type="match status" value="1"/>
</dbReference>
<accession>A0A1B1Y7N6</accession>
<dbReference type="AlphaFoldDB" id="A0A1B1Y7N6"/>
<feature type="transmembrane region" description="Helical" evidence="3">
    <location>
        <begin position="175"/>
        <end position="196"/>
    </location>
</feature>
<sequence length="211" mass="24211">MKNAILILTTLLLLVSCKITKETTSKSLQEQKEFLKDTATTNYKSVDTVKVVQNNSKTVNQKESKTVTETTTPPSKIKGAVDNTQPIDQTIDTGTLLVNLKTINGKLHYTIEELQATKQTKEVLETSYQSLQTEYQEYIQKTQQKETEYQAKIKELTTKIHIDTTSKKTTTQWTAYTYVFFILTCVFAFVLIGVGYKKVKDSFLLWKNKRW</sequence>
<dbReference type="Proteomes" id="UP000092967">
    <property type="component" value="Chromosome"/>
</dbReference>
<keyword evidence="3" id="KW-0812">Transmembrane</keyword>
<dbReference type="STRING" id="1790137.AXE80_10885"/>
<evidence type="ECO:0000256" key="1">
    <source>
        <dbReference type="SAM" id="Coils"/>
    </source>
</evidence>
<protein>
    <submittedName>
        <fullName evidence="4">Uncharacterized protein</fullName>
    </submittedName>
</protein>
<feature type="region of interest" description="Disordered" evidence="2">
    <location>
        <begin position="59"/>
        <end position="82"/>
    </location>
</feature>
<dbReference type="RefSeq" id="WP_068827195.1">
    <property type="nucleotide sequence ID" value="NZ_CP014224.1"/>
</dbReference>
<dbReference type="EMBL" id="CP014224">
    <property type="protein sequence ID" value="ANW96749.1"/>
    <property type="molecule type" value="Genomic_DNA"/>
</dbReference>
<name>A0A1B1Y7N6_9FLAO</name>
<organism evidence="4 5">
    <name type="scientific">Wenyingzhuangia fucanilytica</name>
    <dbReference type="NCBI Taxonomy" id="1790137"/>
    <lineage>
        <taxon>Bacteria</taxon>
        <taxon>Pseudomonadati</taxon>
        <taxon>Bacteroidota</taxon>
        <taxon>Flavobacteriia</taxon>
        <taxon>Flavobacteriales</taxon>
        <taxon>Flavobacteriaceae</taxon>
        <taxon>Wenyingzhuangia</taxon>
    </lineage>
</organism>
<keyword evidence="5" id="KW-1185">Reference proteome</keyword>
<keyword evidence="3" id="KW-1133">Transmembrane helix</keyword>